<reference evidence="4 5" key="1">
    <citation type="submission" date="2016-09" db="EMBL/GenBank/DDBJ databases">
        <title>Pseudoalteromonas amylolytica sp. nov., isolated from the surface seawater.</title>
        <authorList>
            <person name="Wu Y.-H."/>
            <person name="Cheng H."/>
            <person name="Jin X.-B."/>
            <person name="Wang C.-S."/>
            <person name="Xu X.-W."/>
        </authorList>
    </citation>
    <scope>NUCLEOTIDE SEQUENCE [LARGE SCALE GENOMIC DNA]</scope>
    <source>
        <strain evidence="4 5">JW1</strain>
    </source>
</reference>
<dbReference type="Pfam" id="PF03480">
    <property type="entry name" value="DctP"/>
    <property type="match status" value="1"/>
</dbReference>
<comment type="caution">
    <text evidence="4">The sequence shown here is derived from an EMBL/GenBank/DDBJ whole genome shotgun (WGS) entry which is preliminary data.</text>
</comment>
<gene>
    <name evidence="4" type="ORF">BET10_04550</name>
</gene>
<dbReference type="EMBL" id="MKJU01000006">
    <property type="protein sequence ID" value="OHU92728.1"/>
    <property type="molecule type" value="Genomic_DNA"/>
</dbReference>
<accession>A0A1S1N0B3</accession>
<dbReference type="GO" id="GO:0055085">
    <property type="term" value="P:transmembrane transport"/>
    <property type="evidence" value="ECO:0007669"/>
    <property type="project" value="InterPro"/>
</dbReference>
<dbReference type="PANTHER" id="PTHR33376">
    <property type="match status" value="1"/>
</dbReference>
<name>A0A1S1N0B3_9GAMM</name>
<evidence type="ECO:0000256" key="2">
    <source>
        <dbReference type="ARBA" id="ARBA00022448"/>
    </source>
</evidence>
<evidence type="ECO:0000256" key="1">
    <source>
        <dbReference type="ARBA" id="ARBA00009023"/>
    </source>
</evidence>
<dbReference type="Proteomes" id="UP000179786">
    <property type="component" value="Unassembled WGS sequence"/>
</dbReference>
<evidence type="ECO:0000313" key="4">
    <source>
        <dbReference type="EMBL" id="OHU92728.1"/>
    </source>
</evidence>
<keyword evidence="3" id="KW-0732">Signal</keyword>
<evidence type="ECO:0000313" key="5">
    <source>
        <dbReference type="Proteomes" id="UP000179786"/>
    </source>
</evidence>
<dbReference type="STRING" id="1859457.BET10_04550"/>
<proteinExistence type="inferred from homology"/>
<comment type="similarity">
    <text evidence="1">Belongs to the bacterial solute-binding protein 7 family.</text>
</comment>
<keyword evidence="5" id="KW-1185">Reference proteome</keyword>
<keyword evidence="2" id="KW-0813">Transport</keyword>
<dbReference type="PANTHER" id="PTHR33376:SF7">
    <property type="entry name" value="C4-DICARBOXYLATE-BINDING PROTEIN DCTB"/>
    <property type="match status" value="1"/>
</dbReference>
<protein>
    <submittedName>
        <fullName evidence="4">Uncharacterized protein</fullName>
    </submittedName>
</protein>
<sequence>MALGKKRSNSQIDHHRRAFAQKAACIVAGCTMPYSLLASELCQQNAIEELEKCRRANFNMMFASPYDTHKWRSSPHMHQQLKNNVEHFSDGKIYFNTFDNGILGVGTELAVHTARGAIQAALISVSNLTPILPALDILNIPFWCAEQQQYLNLISSNTWQNHVLKKIHQQGKLTILMHYLPGARTVTSTKRYGEIIKTPQDMLDIVFRIPASKVLNQFYDLCGTRAVQVPWKKVATLAEGGRIEALDPSIVGLFNGPNNLRKHLGVISSINSVQDGWLFVVNQPWFNALPLKLKHALHDAASKTFTEHLAQQPNIARYCERSLKKLGTDIYVPNQEEIAQWHALAGPEQPQWLPFKRQLLGSEKGFMRFFEAAQA</sequence>
<dbReference type="OrthoDB" id="9776801at2"/>
<dbReference type="AlphaFoldDB" id="A0A1S1N0B3"/>
<organism evidence="4 5">
    <name type="scientific">Pseudoalteromonas amylolytica</name>
    <dbReference type="NCBI Taxonomy" id="1859457"/>
    <lineage>
        <taxon>Bacteria</taxon>
        <taxon>Pseudomonadati</taxon>
        <taxon>Pseudomonadota</taxon>
        <taxon>Gammaproteobacteria</taxon>
        <taxon>Alteromonadales</taxon>
        <taxon>Pseudoalteromonadaceae</taxon>
        <taxon>Pseudoalteromonas</taxon>
    </lineage>
</organism>
<dbReference type="InterPro" id="IPR018389">
    <property type="entry name" value="DctP_fam"/>
</dbReference>
<dbReference type="InterPro" id="IPR038404">
    <property type="entry name" value="TRAP_DctP_sf"/>
</dbReference>
<evidence type="ECO:0000256" key="3">
    <source>
        <dbReference type="ARBA" id="ARBA00022729"/>
    </source>
</evidence>
<dbReference type="NCBIfam" id="NF037995">
    <property type="entry name" value="TRAP_S1"/>
    <property type="match status" value="1"/>
</dbReference>
<dbReference type="Gene3D" id="3.40.190.170">
    <property type="entry name" value="Bacterial extracellular solute-binding protein, family 7"/>
    <property type="match status" value="1"/>
</dbReference>
<dbReference type="RefSeq" id="WP_070983287.1">
    <property type="nucleotide sequence ID" value="NZ_MKJU01000006.1"/>
</dbReference>